<name>A0ABP9C9C1_9ACTN</name>
<keyword evidence="2" id="KW-1185">Reference proteome</keyword>
<evidence type="ECO:0000313" key="2">
    <source>
        <dbReference type="Proteomes" id="UP001500839"/>
    </source>
</evidence>
<accession>A0ABP9C9C1</accession>
<sequence length="46" mass="5037">MGSITDLANTSLAEPFWVLSDFLWAAGSHDLSDTFWDIAADLSDSF</sequence>
<proteinExistence type="predicted"/>
<gene>
    <name evidence="1" type="ORF">GCM10023353_04350</name>
</gene>
<dbReference type="EMBL" id="BAABKQ010000001">
    <property type="protein sequence ID" value="GAA4804829.1"/>
    <property type="molecule type" value="Genomic_DNA"/>
</dbReference>
<comment type="caution">
    <text evidence="1">The sequence shown here is derived from an EMBL/GenBank/DDBJ whole genome shotgun (WGS) entry which is preliminary data.</text>
</comment>
<protein>
    <submittedName>
        <fullName evidence="1">Uncharacterized protein</fullName>
    </submittedName>
</protein>
<organism evidence="1 2">
    <name type="scientific">Tomitella cavernea</name>
    <dbReference type="NCBI Taxonomy" id="1387982"/>
    <lineage>
        <taxon>Bacteria</taxon>
        <taxon>Bacillati</taxon>
        <taxon>Actinomycetota</taxon>
        <taxon>Actinomycetes</taxon>
        <taxon>Mycobacteriales</taxon>
        <taxon>Tomitella</taxon>
    </lineage>
</organism>
<dbReference type="RefSeq" id="WP_200176055.1">
    <property type="nucleotide sequence ID" value="NZ_BAABKQ010000001.1"/>
</dbReference>
<reference evidence="2" key="1">
    <citation type="journal article" date="2019" name="Int. J. Syst. Evol. Microbiol.">
        <title>The Global Catalogue of Microorganisms (GCM) 10K type strain sequencing project: providing services to taxonomists for standard genome sequencing and annotation.</title>
        <authorList>
            <consortium name="The Broad Institute Genomics Platform"/>
            <consortium name="The Broad Institute Genome Sequencing Center for Infectious Disease"/>
            <person name="Wu L."/>
            <person name="Ma J."/>
        </authorList>
    </citation>
    <scope>NUCLEOTIDE SEQUENCE [LARGE SCALE GENOMIC DNA]</scope>
    <source>
        <strain evidence="2">JCM 18542</strain>
    </source>
</reference>
<evidence type="ECO:0000313" key="1">
    <source>
        <dbReference type="EMBL" id="GAA4804829.1"/>
    </source>
</evidence>
<dbReference type="Proteomes" id="UP001500839">
    <property type="component" value="Unassembled WGS sequence"/>
</dbReference>